<dbReference type="InterPro" id="IPR006531">
    <property type="entry name" value="Gp5/Vgr_OB"/>
</dbReference>
<evidence type="ECO:0000313" key="7">
    <source>
        <dbReference type="EMBL" id="RMM12718.1"/>
    </source>
</evidence>
<dbReference type="NCBIfam" id="TIGR03361">
    <property type="entry name" value="VI_Rhs_Vgr"/>
    <property type="match status" value="1"/>
</dbReference>
<dbReference type="Pfam" id="PF05954">
    <property type="entry name" value="Phage_GPD"/>
    <property type="match status" value="1"/>
</dbReference>
<comment type="caution">
    <text evidence="7">The sequence shown here is derived from an EMBL/GenBank/DDBJ whole genome shotgun (WGS) entry which is preliminary data.</text>
</comment>
<evidence type="ECO:0000256" key="2">
    <source>
        <dbReference type="ARBA" id="ARBA00005558"/>
    </source>
</evidence>
<evidence type="ECO:0000313" key="8">
    <source>
        <dbReference type="Proteomes" id="UP000278587"/>
    </source>
</evidence>
<dbReference type="Gene3D" id="3.55.50.10">
    <property type="entry name" value="Baseplate protein-like domains"/>
    <property type="match status" value="1"/>
</dbReference>
<evidence type="ECO:0000259" key="5">
    <source>
        <dbReference type="Pfam" id="PF10106"/>
    </source>
</evidence>
<dbReference type="Gene3D" id="4.10.220.110">
    <property type="match status" value="1"/>
</dbReference>
<organism evidence="7 8">
    <name type="scientific">Pseudomonas caricapapayae</name>
    <dbReference type="NCBI Taxonomy" id="46678"/>
    <lineage>
        <taxon>Bacteria</taxon>
        <taxon>Pseudomonadati</taxon>
        <taxon>Pseudomonadota</taxon>
        <taxon>Gammaproteobacteria</taxon>
        <taxon>Pseudomonadales</taxon>
        <taxon>Pseudomonadaceae</taxon>
        <taxon>Pseudomonas</taxon>
    </lineage>
</organism>
<feature type="domain" description="DUF2345" evidence="5">
    <location>
        <begin position="652"/>
        <end position="794"/>
    </location>
</feature>
<protein>
    <submittedName>
        <fullName evidence="7">Rhs element Vgr protein</fullName>
    </submittedName>
</protein>
<comment type="subcellular location">
    <subcellularLocation>
        <location evidence="1">Secreted</location>
    </subcellularLocation>
</comment>
<dbReference type="Pfam" id="PF13296">
    <property type="entry name" value="T6SS_Vgr"/>
    <property type="match status" value="1"/>
</dbReference>
<dbReference type="SUPFAM" id="SSF69349">
    <property type="entry name" value="Phage fibre proteins"/>
    <property type="match status" value="1"/>
</dbReference>
<evidence type="ECO:0000259" key="6">
    <source>
        <dbReference type="Pfam" id="PF13296"/>
    </source>
</evidence>
<dbReference type="EMBL" id="RBOC01000044">
    <property type="protein sequence ID" value="RMM12718.1"/>
    <property type="molecule type" value="Genomic_DNA"/>
</dbReference>
<dbReference type="GO" id="GO:0005576">
    <property type="term" value="C:extracellular region"/>
    <property type="evidence" value="ECO:0007669"/>
    <property type="project" value="UniProtKB-SubCell"/>
</dbReference>
<dbReference type="InterPro" id="IPR050708">
    <property type="entry name" value="T6SS_VgrG/RHS"/>
</dbReference>
<evidence type="ECO:0000259" key="4">
    <source>
        <dbReference type="Pfam" id="PF04717"/>
    </source>
</evidence>
<keyword evidence="3" id="KW-0964">Secreted</keyword>
<comment type="similarity">
    <text evidence="2">Belongs to the VgrG protein family.</text>
</comment>
<dbReference type="Pfam" id="PF10106">
    <property type="entry name" value="DUF2345"/>
    <property type="match status" value="1"/>
</dbReference>
<dbReference type="Gene3D" id="2.40.50.230">
    <property type="entry name" value="Gp5 N-terminal domain"/>
    <property type="match status" value="1"/>
</dbReference>
<proteinExistence type="inferred from homology"/>
<gene>
    <name evidence="7" type="ORF">ALQ84_101469</name>
</gene>
<feature type="domain" description="Putative type VI secretion system Rhs element associated Vgr" evidence="6">
    <location>
        <begin position="515"/>
        <end position="622"/>
    </location>
</feature>
<dbReference type="Gene3D" id="2.30.110.50">
    <property type="match status" value="1"/>
</dbReference>
<sequence>MHRFPHLSLSALSTGKRRWFYLGATMLKDLTALFAPQNRRLIKLTTVARDEQELLLEKFTGTEGLSELFSFELSMLSRDAGLALKSQIGQPAQLAIELATGEARYINGYISTFSLQGSDGGLAHYSATLRPWLWMLSRRIDSRIFQEHTIEAVIRTVFSAYGVLPDFEFQLSQPLKTHSYITQYRESDLTFVLRLLEHEGLFFYFEHDKEKHTLIILDHSRDLLPLPQQPTLRYHTASVTETSDSITEWRSHRRLQAGRMSIQTFDYRQPRNQLPVGMPSINEQGNVESYEVYDFLNHYSHGTFNDGERLVRQRLEALEVKGKTFTGNSNCRALYPGHTFELTQHFDHDRGTAEDRRFLLLSVRHEGCNNYLSKDAAGYSNEFECIRHKIPYRPPLTVPRPTVPGPLSAIVVGPEGEEVFTDELARIQVRFHWQRGDSLPKGTTWLRVAMPSAGSGFGHQFLPRIGQEVLVTFLGGDIDRPLVTSVLYNNINLPPRFSKASGLPGNRTLSGIRTQEHKGSGFNELLFDDTPGSLRARMGTTHQATALNLGKLTDPRTDGTAQPRGHGAELRTDAAIALRAAQGMLLTTYARTEAKGSQLDREELLKLLVECGELFKALGDTAAARGGQAVDVQGIEALRQSLEQWPAPDGNGLGDPVLAMTAAAGIASGTPRSQVHYAGENHDTTAQDNLQLTSGAAMHLQAGKGLSAFVQDGGISAIANRGKVLVQAQEDDIALNAQKNLHVSAVEGEVVITAPTIRLVADDGSYIRIGGGVEIGSQSKVTVHASKHDWIGPKTDSAQLPSFGRDPAAQQVALHYPGHSEESPRAAVDHSYEIKLEDGSRVTGMTNADGLTERVEREMMHQAQVSALRSGTPKGGAQ</sequence>
<evidence type="ECO:0000256" key="3">
    <source>
        <dbReference type="ARBA" id="ARBA00022525"/>
    </source>
</evidence>
<name>A0A0P9M827_9PSED</name>
<reference evidence="7 8" key="1">
    <citation type="submission" date="2018-08" db="EMBL/GenBank/DDBJ databases">
        <title>Recombination of ecologically and evolutionarily significant loci maintains genetic cohesion in the Pseudomonas syringae species complex.</title>
        <authorList>
            <person name="Dillon M."/>
            <person name="Thakur S."/>
            <person name="Almeida R.N.D."/>
            <person name="Weir B.S."/>
            <person name="Guttman D.S."/>
        </authorList>
    </citation>
    <scope>NUCLEOTIDE SEQUENCE [LARGE SCALE GENOMIC DNA]</scope>
    <source>
        <strain evidence="7 8">ICMP 4086</strain>
    </source>
</reference>
<evidence type="ECO:0000256" key="1">
    <source>
        <dbReference type="ARBA" id="ARBA00004613"/>
    </source>
</evidence>
<dbReference type="SUPFAM" id="SSF69255">
    <property type="entry name" value="gp5 N-terminal domain-like"/>
    <property type="match status" value="1"/>
</dbReference>
<dbReference type="PANTHER" id="PTHR32305:SF15">
    <property type="entry name" value="PROTEIN RHSA-RELATED"/>
    <property type="match status" value="1"/>
</dbReference>
<dbReference type="PANTHER" id="PTHR32305">
    <property type="match status" value="1"/>
</dbReference>
<accession>A0A0P9M827</accession>
<feature type="domain" description="Gp5/Type VI secretion system Vgr protein OB-fold" evidence="4">
    <location>
        <begin position="422"/>
        <end position="488"/>
    </location>
</feature>
<dbReference type="InterPro" id="IPR006533">
    <property type="entry name" value="T6SS_Vgr_RhsGE"/>
</dbReference>
<dbReference type="InterPro" id="IPR017847">
    <property type="entry name" value="T6SS_RhsGE_Vgr_subset"/>
</dbReference>
<dbReference type="InterPro" id="IPR028244">
    <property type="entry name" value="T6SS_Rhs_Vgr_dom"/>
</dbReference>
<dbReference type="Pfam" id="PF04717">
    <property type="entry name" value="Phage_base_V"/>
    <property type="match status" value="1"/>
</dbReference>
<dbReference type="InterPro" id="IPR018769">
    <property type="entry name" value="VgrG2_DUF2345"/>
</dbReference>
<dbReference type="NCBIfam" id="TIGR01646">
    <property type="entry name" value="vgr_GE"/>
    <property type="match status" value="1"/>
</dbReference>
<dbReference type="Proteomes" id="UP000278587">
    <property type="component" value="Unassembled WGS sequence"/>
</dbReference>
<dbReference type="InterPro" id="IPR037026">
    <property type="entry name" value="Vgr_OB-fold_dom_sf"/>
</dbReference>
<dbReference type="SUPFAM" id="SSF69279">
    <property type="entry name" value="Phage tail proteins"/>
    <property type="match status" value="2"/>
</dbReference>
<dbReference type="AlphaFoldDB" id="A0A0P9M827"/>